<evidence type="ECO:0000313" key="2">
    <source>
        <dbReference type="Proteomes" id="UP001214576"/>
    </source>
</evidence>
<evidence type="ECO:0000313" key="1">
    <source>
        <dbReference type="EMBL" id="KAI4537599.1"/>
    </source>
</evidence>
<proteinExistence type="predicted"/>
<accession>A0AAD4U431</accession>
<protein>
    <recommendedName>
        <fullName evidence="3">MACPF domain-containing protein</fullName>
    </recommendedName>
</protein>
<evidence type="ECO:0008006" key="3">
    <source>
        <dbReference type="Google" id="ProtNLM"/>
    </source>
</evidence>
<gene>
    <name evidence="1" type="ORF">MG293_012462</name>
</gene>
<reference evidence="1" key="1">
    <citation type="submission" date="2022-03" db="EMBL/GenBank/DDBJ databases">
        <title>Genomic analyses of argali, domestic sheep and their hybrids provide insights into chromosomal evolution, heterosis and genetic basis of agronomic traits.</title>
        <authorList>
            <person name="Li M."/>
        </authorList>
    </citation>
    <scope>NUCLEOTIDE SEQUENCE</scope>
    <source>
        <strain evidence="1">CAU-MHL-2022a</strain>
        <tissue evidence="1">Skin</tissue>
    </source>
</reference>
<dbReference type="Proteomes" id="UP001214576">
    <property type="component" value="Unassembled WGS sequence"/>
</dbReference>
<comment type="caution">
    <text evidence="1">The sequence shown here is derived from an EMBL/GenBank/DDBJ whole genome shotgun (WGS) entry which is preliminary data.</text>
</comment>
<organism evidence="1 2">
    <name type="scientific">Ovis ammon polii</name>
    <dbReference type="NCBI Taxonomy" id="230172"/>
    <lineage>
        <taxon>Eukaryota</taxon>
        <taxon>Metazoa</taxon>
        <taxon>Chordata</taxon>
        <taxon>Craniata</taxon>
        <taxon>Vertebrata</taxon>
        <taxon>Euteleostomi</taxon>
        <taxon>Mammalia</taxon>
        <taxon>Eutheria</taxon>
        <taxon>Laurasiatheria</taxon>
        <taxon>Artiodactyla</taxon>
        <taxon>Ruminantia</taxon>
        <taxon>Pecora</taxon>
        <taxon>Bovidae</taxon>
        <taxon>Caprinae</taxon>
        <taxon>Ovis</taxon>
    </lineage>
</organism>
<name>A0AAD4U431_OVIAM</name>
<sequence length="273" mass="30511">MFTQTAEKLGFSITALAKGGGWGISLEAGMDQSMHSESKKIQQAHSTHSYFCSTKFIYIPLASCIFPIDQLKLSNAALQDLKYIEDLLGQSKDPHKLLLLRHKTEAFFQRFGSHADQGPLHLGGIYWWKAISEGFQKEQVAEVKQQAAEALDIYIRGSYSGFGVNIGTGLDMSDPHSKKASQRTTFQNLQTKVQSSVAQRSGPPEANGFFDWKPGLVTNNQTWCVIDHGLQLVPVWDIVLYGHRDDFKDPRKVANCLKDNYTVLSELTAQIQE</sequence>
<keyword evidence="2" id="KW-1185">Reference proteome</keyword>
<dbReference type="AlphaFoldDB" id="A0AAD4U431"/>
<dbReference type="EMBL" id="JAKZEL010000014">
    <property type="protein sequence ID" value="KAI4537599.1"/>
    <property type="molecule type" value="Genomic_DNA"/>
</dbReference>